<organism evidence="1 2">
    <name type="scientific">Mauternbach virus</name>
    <dbReference type="NCBI Taxonomy" id="2486603"/>
    <lineage>
        <taxon>Viruses</taxon>
        <taxon>Viruses incertae sedis</taxon>
        <taxon>Naldaviricetes</taxon>
        <taxon>Lefavirales</taxon>
        <taxon>Nudiviridae</taxon>
        <taxon>Alphanudivirus</taxon>
        <taxon>Alphanudivirus quartudromelanogasteris</taxon>
    </lineage>
</organism>
<keyword evidence="2" id="KW-1185">Reference proteome</keyword>
<dbReference type="Proteomes" id="UP000679071">
    <property type="component" value="Segment"/>
</dbReference>
<name>A0A3G3E8D2_9VIRU</name>
<sequence length="135" mass="16069">MESENLVILYPNNIWYIKSVDNLIDFPPLHYYKVSQLNVPEKTLVLGGSHNIYAQFPMYLTRCEIFEQNFMPYTLNTIHFKVRNAALLWPRLNLYSYTDMVDPQNVYIKKNNTFVAKFVFSKTKIELYEITTLKK</sequence>
<dbReference type="KEGG" id="vg:80535702"/>
<protein>
    <submittedName>
        <fullName evidence="1">DiNV CH01M ORF64-like protein</fullName>
    </submittedName>
</protein>
<dbReference type="RefSeq" id="YP_010797724.1">
    <property type="nucleotide sequence ID" value="NC_076232.1"/>
</dbReference>
<dbReference type="EMBL" id="MG969167">
    <property type="protein sequence ID" value="AYP97973.1"/>
    <property type="molecule type" value="Genomic_DNA"/>
</dbReference>
<reference evidence="2" key="1">
    <citation type="submission" date="2018-02" db="EMBL/GenBank/DDBJ databases">
        <title>A New Nudivirus from Drosophila melanogaster.</title>
        <authorList>
            <consortium name="DrosEU"/>
            <person name="Obbard D.J."/>
            <person name="Staubach F."/>
            <person name="Betancourt A."/>
        </authorList>
    </citation>
    <scope>NUCLEOTIDE SEQUENCE [LARGE SCALE GENOMIC DNA]</scope>
</reference>
<dbReference type="GeneID" id="80535702"/>
<accession>A0A3G3E8D2</accession>
<evidence type="ECO:0000313" key="2">
    <source>
        <dbReference type="Proteomes" id="UP000679071"/>
    </source>
</evidence>
<proteinExistence type="predicted"/>
<evidence type="ECO:0000313" key="1">
    <source>
        <dbReference type="EMBL" id="AYP97973.1"/>
    </source>
</evidence>